<feature type="transmembrane region" description="Helical" evidence="7">
    <location>
        <begin position="7"/>
        <end position="25"/>
    </location>
</feature>
<dbReference type="EMBL" id="JMKJ01000210">
    <property type="protein sequence ID" value="KGG51738.1"/>
    <property type="molecule type" value="Genomic_DNA"/>
</dbReference>
<evidence type="ECO:0000313" key="9">
    <source>
        <dbReference type="Proteomes" id="UP000029725"/>
    </source>
</evidence>
<keyword evidence="2 7" id="KW-0812">Transmembrane</keyword>
<dbReference type="RefSeq" id="XP_013238166.1">
    <property type="nucleotide sequence ID" value="XM_013382712.1"/>
</dbReference>
<dbReference type="InterPro" id="IPR045176">
    <property type="entry name" value="Got1"/>
</dbReference>
<dbReference type="GeneID" id="25259380"/>
<evidence type="ECO:0000256" key="6">
    <source>
        <dbReference type="ARBA" id="ARBA00025799"/>
    </source>
</evidence>
<keyword evidence="3 7" id="KW-1133">Transmembrane helix</keyword>
<dbReference type="HOGENOM" id="CLU_124519_1_0_1"/>
<proteinExistence type="inferred from homology"/>
<evidence type="ECO:0000313" key="8">
    <source>
        <dbReference type="EMBL" id="KGG51738.1"/>
    </source>
</evidence>
<evidence type="ECO:0000256" key="3">
    <source>
        <dbReference type="ARBA" id="ARBA00022989"/>
    </source>
</evidence>
<keyword evidence="5 7" id="KW-0472">Membrane</keyword>
<keyword evidence="4" id="KW-0333">Golgi apparatus</keyword>
<protein>
    <submittedName>
        <fullName evidence="8">Ferric reductase-like protein</fullName>
    </submittedName>
</protein>
<dbReference type="GO" id="GO:0042147">
    <property type="term" value="P:retrograde transport, endosome to Golgi"/>
    <property type="evidence" value="ECO:0007669"/>
    <property type="project" value="InterPro"/>
</dbReference>
<dbReference type="GO" id="GO:0006888">
    <property type="term" value="P:endoplasmic reticulum to Golgi vesicle-mediated transport"/>
    <property type="evidence" value="ECO:0007669"/>
    <property type="project" value="InterPro"/>
</dbReference>
<comment type="subcellular location">
    <subcellularLocation>
        <location evidence="1">Golgi apparatus membrane</location>
        <topology evidence="1">Multi-pass membrane protein</topology>
    </subcellularLocation>
</comment>
<dbReference type="AlphaFoldDB" id="A0A098VRQ3"/>
<organism evidence="8 9">
    <name type="scientific">Mitosporidium daphniae</name>
    <dbReference type="NCBI Taxonomy" id="1485682"/>
    <lineage>
        <taxon>Eukaryota</taxon>
        <taxon>Fungi</taxon>
        <taxon>Fungi incertae sedis</taxon>
        <taxon>Microsporidia</taxon>
        <taxon>Mitosporidium</taxon>
    </lineage>
</organism>
<dbReference type="PANTHER" id="PTHR21493">
    <property type="entry name" value="CGI-141-RELATED/LIPASE CONTAINING PROTEIN"/>
    <property type="match status" value="1"/>
</dbReference>
<evidence type="ECO:0000256" key="2">
    <source>
        <dbReference type="ARBA" id="ARBA00022692"/>
    </source>
</evidence>
<evidence type="ECO:0000256" key="7">
    <source>
        <dbReference type="SAM" id="Phobius"/>
    </source>
</evidence>
<keyword evidence="9" id="KW-1185">Reference proteome</keyword>
<dbReference type="Pfam" id="PF04178">
    <property type="entry name" value="Got1"/>
    <property type="match status" value="1"/>
</dbReference>
<dbReference type="VEuPathDB" id="MicrosporidiaDB:DI09_28p190"/>
<dbReference type="InterPro" id="IPR007305">
    <property type="entry name" value="Vesicle_transpt_Got1/SFT2"/>
</dbReference>
<dbReference type="OrthoDB" id="204784at2759"/>
<feature type="transmembrane region" description="Helical" evidence="7">
    <location>
        <begin position="31"/>
        <end position="52"/>
    </location>
</feature>
<dbReference type="Proteomes" id="UP000029725">
    <property type="component" value="Unassembled WGS sequence"/>
</dbReference>
<dbReference type="GO" id="GO:0000139">
    <property type="term" value="C:Golgi membrane"/>
    <property type="evidence" value="ECO:0007669"/>
    <property type="project" value="UniProtKB-SubCell"/>
</dbReference>
<evidence type="ECO:0000256" key="1">
    <source>
        <dbReference type="ARBA" id="ARBA00004653"/>
    </source>
</evidence>
<gene>
    <name evidence="8" type="ORF">DI09_28p190</name>
</gene>
<dbReference type="PANTHER" id="PTHR21493:SF9">
    <property type="entry name" value="GOLGI TRANSPORT PROTEIN 1-RELATED"/>
    <property type="match status" value="1"/>
</dbReference>
<comment type="caution">
    <text evidence="8">The sequence shown here is derived from an EMBL/GenBank/DDBJ whole genome shotgun (WGS) entry which is preliminary data.</text>
</comment>
<accession>A0A098VRQ3</accession>
<comment type="similarity">
    <text evidence="6">Belongs to the GOT1 family.</text>
</comment>
<reference evidence="8 9" key="1">
    <citation type="submission" date="2014-04" db="EMBL/GenBank/DDBJ databases">
        <title>A new species of microsporidia sheds light on the evolution of extreme parasitism.</title>
        <authorList>
            <person name="Haag K.L."/>
            <person name="James T.Y."/>
            <person name="Larsson R."/>
            <person name="Schaer T.M."/>
            <person name="Refardt D."/>
            <person name="Pombert J.-F."/>
            <person name="Ebert D."/>
        </authorList>
    </citation>
    <scope>NUCLEOTIDE SEQUENCE [LARGE SCALE GENOMIC DNA]</scope>
    <source>
        <strain evidence="8 9">UGP3</strain>
        <tissue evidence="8">Spores</tissue>
    </source>
</reference>
<sequence>MYLEIGGFLSLFGFLLIFIGVLLFFDRGLIALGNIVYASGITVLFGVQKTLMFILQKRKLKGSLFLFVGMLIVIFLRRPFIGLIVEVVGAFYLLSDTLPVIIDFAKTLPVVGILLSIPPISTLVDSLRGGPRLPI</sequence>
<evidence type="ECO:0000256" key="5">
    <source>
        <dbReference type="ARBA" id="ARBA00023136"/>
    </source>
</evidence>
<name>A0A098VRQ3_9MICR</name>
<evidence type="ECO:0000256" key="4">
    <source>
        <dbReference type="ARBA" id="ARBA00023034"/>
    </source>
</evidence>
<dbReference type="GO" id="GO:0005829">
    <property type="term" value="C:cytosol"/>
    <property type="evidence" value="ECO:0007669"/>
    <property type="project" value="GOC"/>
</dbReference>
<feature type="transmembrane region" description="Helical" evidence="7">
    <location>
        <begin position="64"/>
        <end position="94"/>
    </location>
</feature>